<feature type="region of interest" description="Disordered" evidence="1">
    <location>
        <begin position="109"/>
        <end position="148"/>
    </location>
</feature>
<keyword evidence="3" id="KW-1185">Reference proteome</keyword>
<feature type="compositionally biased region" description="Polar residues" evidence="1">
    <location>
        <begin position="109"/>
        <end position="121"/>
    </location>
</feature>
<evidence type="ECO:0000313" key="2">
    <source>
        <dbReference type="EMBL" id="TNN69369.1"/>
    </source>
</evidence>
<sequence length="219" mass="23753">MPDESQFVMSKSKSILLNFWSKLALHSAPLHAAGITSVDADHLWDLFVVASRSSKLAAGPCGAEVVRLYFTPGYKKPGSRSTDSSQHSAFCLQEQSGTGEHRLSVNNNCAKRKAGNTTHLTPSKDKEELEAGSEKEEEEEEEEEEARACKTRVTHKLTPAYKLGSNEARQASDADLTNPRGTGLLRSHSAGLLTRAGLSLNMPIVKRQCVVSSVSLLVC</sequence>
<feature type="compositionally biased region" description="Basic and acidic residues" evidence="1">
    <location>
        <begin position="122"/>
        <end position="134"/>
    </location>
</feature>
<gene>
    <name evidence="2" type="ORF">EYF80_020370</name>
</gene>
<protein>
    <submittedName>
        <fullName evidence="2">Uncharacterized protein</fullName>
    </submittedName>
</protein>
<accession>A0A4Z2HU80</accession>
<organism evidence="2 3">
    <name type="scientific">Liparis tanakae</name>
    <name type="common">Tanaka's snailfish</name>
    <dbReference type="NCBI Taxonomy" id="230148"/>
    <lineage>
        <taxon>Eukaryota</taxon>
        <taxon>Metazoa</taxon>
        <taxon>Chordata</taxon>
        <taxon>Craniata</taxon>
        <taxon>Vertebrata</taxon>
        <taxon>Euteleostomi</taxon>
        <taxon>Actinopterygii</taxon>
        <taxon>Neopterygii</taxon>
        <taxon>Teleostei</taxon>
        <taxon>Neoteleostei</taxon>
        <taxon>Acanthomorphata</taxon>
        <taxon>Eupercaria</taxon>
        <taxon>Perciformes</taxon>
        <taxon>Cottioidei</taxon>
        <taxon>Cottales</taxon>
        <taxon>Liparidae</taxon>
        <taxon>Liparis</taxon>
    </lineage>
</organism>
<dbReference type="AlphaFoldDB" id="A0A4Z2HU80"/>
<feature type="compositionally biased region" description="Acidic residues" evidence="1">
    <location>
        <begin position="135"/>
        <end position="145"/>
    </location>
</feature>
<reference evidence="2 3" key="1">
    <citation type="submission" date="2019-03" db="EMBL/GenBank/DDBJ databases">
        <title>First draft genome of Liparis tanakae, snailfish: a comprehensive survey of snailfish specific genes.</title>
        <authorList>
            <person name="Kim W."/>
            <person name="Song I."/>
            <person name="Jeong J.-H."/>
            <person name="Kim D."/>
            <person name="Kim S."/>
            <person name="Ryu S."/>
            <person name="Song J.Y."/>
            <person name="Lee S.K."/>
        </authorList>
    </citation>
    <scope>NUCLEOTIDE SEQUENCE [LARGE SCALE GENOMIC DNA]</scope>
    <source>
        <tissue evidence="2">Muscle</tissue>
    </source>
</reference>
<dbReference type="Proteomes" id="UP000314294">
    <property type="component" value="Unassembled WGS sequence"/>
</dbReference>
<proteinExistence type="predicted"/>
<dbReference type="EMBL" id="SRLO01000176">
    <property type="protein sequence ID" value="TNN69369.1"/>
    <property type="molecule type" value="Genomic_DNA"/>
</dbReference>
<name>A0A4Z2HU80_9TELE</name>
<evidence type="ECO:0000313" key="3">
    <source>
        <dbReference type="Proteomes" id="UP000314294"/>
    </source>
</evidence>
<evidence type="ECO:0000256" key="1">
    <source>
        <dbReference type="SAM" id="MobiDB-lite"/>
    </source>
</evidence>
<comment type="caution">
    <text evidence="2">The sequence shown here is derived from an EMBL/GenBank/DDBJ whole genome shotgun (WGS) entry which is preliminary data.</text>
</comment>